<comment type="caution">
    <text evidence="8">The sequence shown here is derived from an EMBL/GenBank/DDBJ whole genome shotgun (WGS) entry which is preliminary data.</text>
</comment>
<dbReference type="Proteomes" id="UP001266305">
    <property type="component" value="Unassembled WGS sequence"/>
</dbReference>
<dbReference type="InterPro" id="IPR008672">
    <property type="entry name" value="Mad1"/>
</dbReference>
<dbReference type="PROSITE" id="PS51257">
    <property type="entry name" value="PROKAR_LIPOPROTEIN"/>
    <property type="match status" value="1"/>
</dbReference>
<evidence type="ECO:0000256" key="1">
    <source>
        <dbReference type="ARBA" id="ARBA00004123"/>
    </source>
</evidence>
<name>A0ABQ9W4P4_SAGOE</name>
<evidence type="ECO:0000256" key="4">
    <source>
        <dbReference type="ARBA" id="ARBA00022776"/>
    </source>
</evidence>
<dbReference type="PANTHER" id="PTHR23168:SF0">
    <property type="entry name" value="MITOTIC SPINDLE ASSEMBLY CHECKPOINT PROTEIN MAD1"/>
    <property type="match status" value="1"/>
</dbReference>
<proteinExistence type="inferred from homology"/>
<dbReference type="PANTHER" id="PTHR23168">
    <property type="entry name" value="MITOTIC SPINDLE ASSEMBLY CHECKPOINT PROTEIN MAD1 MITOTIC ARREST DEFICIENT-LIKE PROTEIN 1"/>
    <property type="match status" value="1"/>
</dbReference>
<keyword evidence="7" id="KW-0175">Coiled coil</keyword>
<evidence type="ECO:0000256" key="3">
    <source>
        <dbReference type="ARBA" id="ARBA00022618"/>
    </source>
</evidence>
<keyword evidence="9" id="KW-1185">Reference proteome</keyword>
<dbReference type="Pfam" id="PF05557">
    <property type="entry name" value="MAD"/>
    <property type="match status" value="1"/>
</dbReference>
<keyword evidence="3" id="KW-0132">Cell division</keyword>
<reference evidence="8 9" key="1">
    <citation type="submission" date="2023-05" db="EMBL/GenBank/DDBJ databases">
        <title>B98-5 Cell Line De Novo Hybrid Assembly: An Optical Mapping Approach.</title>
        <authorList>
            <person name="Kananen K."/>
            <person name="Auerbach J.A."/>
            <person name="Kautto E."/>
            <person name="Blachly J.S."/>
        </authorList>
    </citation>
    <scope>NUCLEOTIDE SEQUENCE [LARGE SCALE GENOMIC DNA]</scope>
    <source>
        <strain evidence="8">B95-8</strain>
        <tissue evidence="8">Cell line</tissue>
    </source>
</reference>
<sequence>MLELGPRSHPGSATDLAGGSCLALFCTSVACSERGVGREVDRNQELLTRIRQLQEREAGVEEKMQEQLERSRQCQQSLDATSKRLREKEDSLAQAGETINTLKGRISELQWKVMAQEMRVKCLESEKQELQEQLDLQHKKWQEASQKIQELQASQEARADQEQQIKAVEPQAIVQRASAPSRMQMPQGNPLLLSHSLQELLARDTVQVELIPEKKGLFLKHVE</sequence>
<evidence type="ECO:0000256" key="2">
    <source>
        <dbReference type="ARBA" id="ARBA00008029"/>
    </source>
</evidence>
<keyword evidence="5" id="KW-0539">Nucleus</keyword>
<keyword evidence="4" id="KW-0498">Mitosis</keyword>
<dbReference type="SUPFAM" id="SSF57997">
    <property type="entry name" value="Tropomyosin"/>
    <property type="match status" value="1"/>
</dbReference>
<evidence type="ECO:0000256" key="6">
    <source>
        <dbReference type="ARBA" id="ARBA00023306"/>
    </source>
</evidence>
<evidence type="ECO:0000256" key="5">
    <source>
        <dbReference type="ARBA" id="ARBA00023242"/>
    </source>
</evidence>
<gene>
    <name evidence="8" type="ORF">P7K49_003501</name>
</gene>
<evidence type="ECO:0000256" key="7">
    <source>
        <dbReference type="SAM" id="Coils"/>
    </source>
</evidence>
<accession>A0ABQ9W4P4</accession>
<comment type="similarity">
    <text evidence="2">Belongs to the MAD1 family.</text>
</comment>
<comment type="subcellular location">
    <subcellularLocation>
        <location evidence="1">Nucleus</location>
    </subcellularLocation>
</comment>
<evidence type="ECO:0000313" key="9">
    <source>
        <dbReference type="Proteomes" id="UP001266305"/>
    </source>
</evidence>
<evidence type="ECO:0000313" key="8">
    <source>
        <dbReference type="EMBL" id="KAK2116615.1"/>
    </source>
</evidence>
<keyword evidence="6" id="KW-0131">Cell cycle</keyword>
<protein>
    <submittedName>
        <fullName evidence="8">Uncharacterized protein</fullName>
    </submittedName>
</protein>
<dbReference type="EMBL" id="JASSZA010000002">
    <property type="protein sequence ID" value="KAK2116615.1"/>
    <property type="molecule type" value="Genomic_DNA"/>
</dbReference>
<organism evidence="8 9">
    <name type="scientific">Saguinus oedipus</name>
    <name type="common">Cotton-top tamarin</name>
    <name type="synonym">Oedipomidas oedipus</name>
    <dbReference type="NCBI Taxonomy" id="9490"/>
    <lineage>
        <taxon>Eukaryota</taxon>
        <taxon>Metazoa</taxon>
        <taxon>Chordata</taxon>
        <taxon>Craniata</taxon>
        <taxon>Vertebrata</taxon>
        <taxon>Euteleostomi</taxon>
        <taxon>Mammalia</taxon>
        <taxon>Eutheria</taxon>
        <taxon>Euarchontoglires</taxon>
        <taxon>Primates</taxon>
        <taxon>Haplorrhini</taxon>
        <taxon>Platyrrhini</taxon>
        <taxon>Cebidae</taxon>
        <taxon>Callitrichinae</taxon>
        <taxon>Saguinus</taxon>
    </lineage>
</organism>
<feature type="coiled-coil region" evidence="7">
    <location>
        <begin position="36"/>
        <end position="164"/>
    </location>
</feature>